<dbReference type="EMBL" id="PKPP01001499">
    <property type="protein sequence ID" value="PWA82198.1"/>
    <property type="molecule type" value="Genomic_DNA"/>
</dbReference>
<organism evidence="1 2">
    <name type="scientific">Artemisia annua</name>
    <name type="common">Sweet wormwood</name>
    <dbReference type="NCBI Taxonomy" id="35608"/>
    <lineage>
        <taxon>Eukaryota</taxon>
        <taxon>Viridiplantae</taxon>
        <taxon>Streptophyta</taxon>
        <taxon>Embryophyta</taxon>
        <taxon>Tracheophyta</taxon>
        <taxon>Spermatophyta</taxon>
        <taxon>Magnoliopsida</taxon>
        <taxon>eudicotyledons</taxon>
        <taxon>Gunneridae</taxon>
        <taxon>Pentapetalae</taxon>
        <taxon>asterids</taxon>
        <taxon>campanulids</taxon>
        <taxon>Asterales</taxon>
        <taxon>Asteraceae</taxon>
        <taxon>Asteroideae</taxon>
        <taxon>Anthemideae</taxon>
        <taxon>Artemisiinae</taxon>
        <taxon>Artemisia</taxon>
    </lineage>
</organism>
<keyword evidence="2" id="KW-1185">Reference proteome</keyword>
<dbReference type="Proteomes" id="UP000245207">
    <property type="component" value="Unassembled WGS sequence"/>
</dbReference>
<protein>
    <submittedName>
        <fullName evidence="1">Uncharacterized protein</fullName>
    </submittedName>
</protein>
<comment type="caution">
    <text evidence="1">The sequence shown here is derived from an EMBL/GenBank/DDBJ whole genome shotgun (WGS) entry which is preliminary data.</text>
</comment>
<dbReference type="AlphaFoldDB" id="A0A2U1P8X1"/>
<proteinExistence type="predicted"/>
<reference evidence="1 2" key="1">
    <citation type="journal article" date="2018" name="Mol. Plant">
        <title>The genome of Artemisia annua provides insight into the evolution of Asteraceae family and artemisinin biosynthesis.</title>
        <authorList>
            <person name="Shen Q."/>
            <person name="Zhang L."/>
            <person name="Liao Z."/>
            <person name="Wang S."/>
            <person name="Yan T."/>
            <person name="Shi P."/>
            <person name="Liu M."/>
            <person name="Fu X."/>
            <person name="Pan Q."/>
            <person name="Wang Y."/>
            <person name="Lv Z."/>
            <person name="Lu X."/>
            <person name="Zhang F."/>
            <person name="Jiang W."/>
            <person name="Ma Y."/>
            <person name="Chen M."/>
            <person name="Hao X."/>
            <person name="Li L."/>
            <person name="Tang Y."/>
            <person name="Lv G."/>
            <person name="Zhou Y."/>
            <person name="Sun X."/>
            <person name="Brodelius P.E."/>
            <person name="Rose J.K.C."/>
            <person name="Tang K."/>
        </authorList>
    </citation>
    <scope>NUCLEOTIDE SEQUENCE [LARGE SCALE GENOMIC DNA]</scope>
    <source>
        <strain evidence="2">cv. Huhao1</strain>
        <tissue evidence="1">Leaf</tissue>
    </source>
</reference>
<evidence type="ECO:0000313" key="2">
    <source>
        <dbReference type="Proteomes" id="UP000245207"/>
    </source>
</evidence>
<name>A0A2U1P8X1_ARTAN</name>
<sequence length="90" mass="9596">MARTRRATVAPAPAATVTMTPAAMRQAIAEGVNAILDERAAAQQAQNGGIGVQAAPAARRYLVNECRNANNPKNLNAYWESGNKAKYEQI</sequence>
<evidence type="ECO:0000313" key="1">
    <source>
        <dbReference type="EMBL" id="PWA82198.1"/>
    </source>
</evidence>
<accession>A0A2U1P8X1</accession>
<gene>
    <name evidence="1" type="ORF">CTI12_AA180190</name>
</gene>